<protein>
    <submittedName>
        <fullName evidence="3">Uncharacterized protein</fullName>
    </submittedName>
</protein>
<evidence type="ECO:0000256" key="1">
    <source>
        <dbReference type="SAM" id="MobiDB-lite"/>
    </source>
</evidence>
<gene>
    <name evidence="3" type="primary">AVEN_699_1</name>
    <name evidence="3" type="ORF">TNIN_182931</name>
</gene>
<dbReference type="EMBL" id="BMAV01021207">
    <property type="protein sequence ID" value="GFY75163.1"/>
    <property type="molecule type" value="Genomic_DNA"/>
</dbReference>
<reference evidence="3" key="1">
    <citation type="submission" date="2020-08" db="EMBL/GenBank/DDBJ databases">
        <title>Multicomponent nature underlies the extraordinary mechanical properties of spider dragline silk.</title>
        <authorList>
            <person name="Kono N."/>
            <person name="Nakamura H."/>
            <person name="Mori M."/>
            <person name="Yoshida Y."/>
            <person name="Ohtoshi R."/>
            <person name="Malay A.D."/>
            <person name="Moran D.A.P."/>
            <person name="Tomita M."/>
            <person name="Numata K."/>
            <person name="Arakawa K."/>
        </authorList>
    </citation>
    <scope>NUCLEOTIDE SEQUENCE</scope>
</reference>
<dbReference type="AlphaFoldDB" id="A0A8X6YQM0"/>
<keyword evidence="4" id="KW-1185">Reference proteome</keyword>
<keyword evidence="2" id="KW-1133">Transmembrane helix</keyword>
<dbReference type="OrthoDB" id="6429504at2759"/>
<feature type="region of interest" description="Disordered" evidence="1">
    <location>
        <begin position="94"/>
        <end position="114"/>
    </location>
</feature>
<evidence type="ECO:0000313" key="3">
    <source>
        <dbReference type="EMBL" id="GFY75163.1"/>
    </source>
</evidence>
<proteinExistence type="predicted"/>
<evidence type="ECO:0000256" key="2">
    <source>
        <dbReference type="SAM" id="Phobius"/>
    </source>
</evidence>
<comment type="caution">
    <text evidence="3">The sequence shown here is derived from an EMBL/GenBank/DDBJ whole genome shotgun (WGS) entry which is preliminary data.</text>
</comment>
<name>A0A8X6YQM0_9ARAC</name>
<feature type="transmembrane region" description="Helical" evidence="2">
    <location>
        <begin position="6"/>
        <end position="28"/>
    </location>
</feature>
<accession>A0A8X6YQM0</accession>
<evidence type="ECO:0000313" key="4">
    <source>
        <dbReference type="Proteomes" id="UP000886998"/>
    </source>
</evidence>
<sequence>MTCCIVLSVVIVLLLLFILAFLIYIAVIRPKRQTQSPMRPPNLLETLRNPSRAVSNSFKEDLPHRRTLSNTFPSIDDNIISLNLNRPNIPMATYRPEVADRGPDSSNSSSGGLREFLFPPHHDGEIIYERPPKVVAYAGQVFAASRIHTRTHSYPEQKASRSETTGRNSDSVNTSLEWDYFEPRRRCASSDASNATGFEGRKTVNVCWV</sequence>
<organism evidence="3 4">
    <name type="scientific">Trichonephila inaurata madagascariensis</name>
    <dbReference type="NCBI Taxonomy" id="2747483"/>
    <lineage>
        <taxon>Eukaryota</taxon>
        <taxon>Metazoa</taxon>
        <taxon>Ecdysozoa</taxon>
        <taxon>Arthropoda</taxon>
        <taxon>Chelicerata</taxon>
        <taxon>Arachnida</taxon>
        <taxon>Araneae</taxon>
        <taxon>Araneomorphae</taxon>
        <taxon>Entelegynae</taxon>
        <taxon>Araneoidea</taxon>
        <taxon>Nephilidae</taxon>
        <taxon>Trichonephila</taxon>
        <taxon>Trichonephila inaurata</taxon>
    </lineage>
</organism>
<keyword evidence="2" id="KW-0472">Membrane</keyword>
<feature type="region of interest" description="Disordered" evidence="1">
    <location>
        <begin position="148"/>
        <end position="172"/>
    </location>
</feature>
<dbReference type="Proteomes" id="UP000886998">
    <property type="component" value="Unassembled WGS sequence"/>
</dbReference>
<feature type="compositionally biased region" description="Polar residues" evidence="1">
    <location>
        <begin position="162"/>
        <end position="172"/>
    </location>
</feature>
<keyword evidence="2" id="KW-0812">Transmembrane</keyword>